<evidence type="ECO:0000256" key="2">
    <source>
        <dbReference type="SAM" id="MobiDB-lite"/>
    </source>
</evidence>
<dbReference type="PROSITE" id="PS00107">
    <property type="entry name" value="PROTEIN_KINASE_ATP"/>
    <property type="match status" value="1"/>
</dbReference>
<dbReference type="EMBL" id="JAUUTY010000003">
    <property type="protein sequence ID" value="KAK1666478.1"/>
    <property type="molecule type" value="Genomic_DNA"/>
</dbReference>
<comment type="caution">
    <text evidence="4">The sequence shown here is derived from an EMBL/GenBank/DDBJ whole genome shotgun (WGS) entry which is preliminary data.</text>
</comment>
<reference evidence="4" key="1">
    <citation type="submission" date="2023-07" db="EMBL/GenBank/DDBJ databases">
        <title>A chromosome-level genome assembly of Lolium multiflorum.</title>
        <authorList>
            <person name="Chen Y."/>
            <person name="Copetti D."/>
            <person name="Kolliker R."/>
            <person name="Studer B."/>
        </authorList>
    </citation>
    <scope>NUCLEOTIDE SEQUENCE</scope>
    <source>
        <strain evidence="4">02402/16</strain>
        <tissue evidence="4">Leaf</tissue>
    </source>
</reference>
<dbReference type="GO" id="GO:0004672">
    <property type="term" value="F:protein kinase activity"/>
    <property type="evidence" value="ECO:0007669"/>
    <property type="project" value="InterPro"/>
</dbReference>
<proteinExistence type="predicted"/>
<keyword evidence="5" id="KW-1185">Reference proteome</keyword>
<dbReference type="InterPro" id="IPR001245">
    <property type="entry name" value="Ser-Thr/Tyr_kinase_cat_dom"/>
</dbReference>
<evidence type="ECO:0000313" key="5">
    <source>
        <dbReference type="Proteomes" id="UP001231189"/>
    </source>
</evidence>
<dbReference type="InterPro" id="IPR011009">
    <property type="entry name" value="Kinase-like_dom_sf"/>
</dbReference>
<feature type="domain" description="Protein kinase" evidence="3">
    <location>
        <begin position="178"/>
        <end position="462"/>
    </location>
</feature>
<dbReference type="SUPFAM" id="SSF56112">
    <property type="entry name" value="Protein kinase-like (PK-like)"/>
    <property type="match status" value="1"/>
</dbReference>
<feature type="region of interest" description="Disordered" evidence="2">
    <location>
        <begin position="129"/>
        <end position="156"/>
    </location>
</feature>
<dbReference type="PROSITE" id="PS50011">
    <property type="entry name" value="PROTEIN_KINASE_DOM"/>
    <property type="match status" value="1"/>
</dbReference>
<keyword evidence="1" id="KW-0547">Nucleotide-binding</keyword>
<dbReference type="Gene3D" id="1.20.930.20">
    <property type="entry name" value="Adaptor protein Cbl, N-terminal domain"/>
    <property type="match status" value="1"/>
</dbReference>
<sequence length="469" mass="51543">MAALATGLGVAQLVLWVGKIILKITQEADKVRRKKQDCAYLVRYLSVIHKMLPTLPEDPELELPLNHLYSTLQEADKLVVACIGRLSFLRCRSDAFRDVNAKITSDLSLFPLAFYTAVARRRAEESILPDRQDSGALTEGSSSSGSTSTHAHASLVSDYHPRARPSRLTWAEVEEATENLAYLLGEGFSGKVYQGRLHRGGRVREVAVKVLNEHGHQGMEDAFVAELETLYPLHHSHIARLVAWCSEWERPIFVYDHMGNGTLRDHLSGLLGSSSPSPVASSWKTRLEALLGVSRALLHLHREAERPVIHRNVTSSNILLDASWKSHLSDFGVAVLRAAGDQGQPVEEVVGTFGYIDPEYSRTRRVSSASDVYSLGVVMLEVLTGRPPVSPGLVTLVSSTLPVIQNGDLRNVLDGRPALGTTPRQLEALQNVADTAVLCLWPRGGDRPPMSKVVDNLEQALVIIRSDET</sequence>
<accession>A0AAD8SY32</accession>
<evidence type="ECO:0000256" key="1">
    <source>
        <dbReference type="PROSITE-ProRule" id="PRU10141"/>
    </source>
</evidence>
<dbReference type="Proteomes" id="UP001231189">
    <property type="component" value="Unassembled WGS sequence"/>
</dbReference>
<feature type="binding site" evidence="1">
    <location>
        <position position="209"/>
    </location>
    <ligand>
        <name>ATP</name>
        <dbReference type="ChEBI" id="CHEBI:30616"/>
    </ligand>
</feature>
<dbReference type="GO" id="GO:0007166">
    <property type="term" value="P:cell surface receptor signaling pathway"/>
    <property type="evidence" value="ECO:0007669"/>
    <property type="project" value="InterPro"/>
</dbReference>
<dbReference type="PANTHER" id="PTHR46146">
    <property type="entry name" value="SERINE/THREONINE-PROTEIN KINASE-LIKE PROTEIN CCR4"/>
    <property type="match status" value="1"/>
</dbReference>
<name>A0AAD8SY32_LOLMU</name>
<gene>
    <name evidence="4" type="ORF">QYE76_054637</name>
</gene>
<dbReference type="InterPro" id="IPR000719">
    <property type="entry name" value="Prot_kinase_dom"/>
</dbReference>
<evidence type="ECO:0000259" key="3">
    <source>
        <dbReference type="PROSITE" id="PS50011"/>
    </source>
</evidence>
<dbReference type="AlphaFoldDB" id="A0AAD8SY32"/>
<evidence type="ECO:0000313" key="4">
    <source>
        <dbReference type="EMBL" id="KAK1666478.1"/>
    </source>
</evidence>
<dbReference type="Gene3D" id="1.10.510.10">
    <property type="entry name" value="Transferase(Phosphotransferase) domain 1"/>
    <property type="match status" value="1"/>
</dbReference>
<dbReference type="InterPro" id="IPR036537">
    <property type="entry name" value="Adaptor_Cbl_N_dom_sf"/>
</dbReference>
<dbReference type="Gene3D" id="3.30.200.20">
    <property type="entry name" value="Phosphorylase Kinase, domain 1"/>
    <property type="match status" value="1"/>
</dbReference>
<dbReference type="InterPro" id="IPR059179">
    <property type="entry name" value="MLKL-like_MCAfunc"/>
</dbReference>
<keyword evidence="1" id="KW-0067">ATP-binding</keyword>
<feature type="compositionally biased region" description="Low complexity" evidence="2">
    <location>
        <begin position="134"/>
        <end position="155"/>
    </location>
</feature>
<dbReference type="PANTHER" id="PTHR46146:SF17">
    <property type="entry name" value="PROTEIN KINASE DOMAIN-CONTAINING PROTEIN"/>
    <property type="match status" value="1"/>
</dbReference>
<protein>
    <recommendedName>
        <fullName evidence="3">Protein kinase domain-containing protein</fullName>
    </recommendedName>
</protein>
<organism evidence="4 5">
    <name type="scientific">Lolium multiflorum</name>
    <name type="common">Italian ryegrass</name>
    <name type="synonym">Lolium perenne subsp. multiflorum</name>
    <dbReference type="NCBI Taxonomy" id="4521"/>
    <lineage>
        <taxon>Eukaryota</taxon>
        <taxon>Viridiplantae</taxon>
        <taxon>Streptophyta</taxon>
        <taxon>Embryophyta</taxon>
        <taxon>Tracheophyta</taxon>
        <taxon>Spermatophyta</taxon>
        <taxon>Magnoliopsida</taxon>
        <taxon>Liliopsida</taxon>
        <taxon>Poales</taxon>
        <taxon>Poaceae</taxon>
        <taxon>BOP clade</taxon>
        <taxon>Pooideae</taxon>
        <taxon>Poodae</taxon>
        <taxon>Poeae</taxon>
        <taxon>Poeae Chloroplast Group 2 (Poeae type)</taxon>
        <taxon>Loliodinae</taxon>
        <taxon>Loliinae</taxon>
        <taxon>Lolium</taxon>
    </lineage>
</organism>
<dbReference type="Pfam" id="PF07714">
    <property type="entry name" value="PK_Tyr_Ser-Thr"/>
    <property type="match status" value="1"/>
</dbReference>
<dbReference type="GO" id="GO:0005524">
    <property type="term" value="F:ATP binding"/>
    <property type="evidence" value="ECO:0007669"/>
    <property type="project" value="UniProtKB-UniRule"/>
</dbReference>
<dbReference type="CDD" id="cd21037">
    <property type="entry name" value="MLKL_NTD"/>
    <property type="match status" value="1"/>
</dbReference>
<dbReference type="InterPro" id="IPR017441">
    <property type="entry name" value="Protein_kinase_ATP_BS"/>
</dbReference>